<feature type="region of interest" description="Disordered" evidence="1">
    <location>
        <begin position="47"/>
        <end position="68"/>
    </location>
</feature>
<accession>A0ABM3R762</accession>
<name>A0ABM3R762_SPIOL</name>
<keyword evidence="3" id="KW-1185">Reference proteome</keyword>
<proteinExistence type="predicted"/>
<reference evidence="4" key="2">
    <citation type="submission" date="2025-08" db="UniProtKB">
        <authorList>
            <consortium name="RefSeq"/>
        </authorList>
    </citation>
    <scope>IDENTIFICATION</scope>
    <source>
        <tissue evidence="4">Leaf</tissue>
    </source>
</reference>
<dbReference type="InterPro" id="IPR039614">
    <property type="entry name" value="PMI1-like"/>
</dbReference>
<feature type="domain" description="PMI1/PMIR1-2 C-terminal" evidence="2">
    <location>
        <begin position="159"/>
        <end position="214"/>
    </location>
</feature>
<organism evidence="3 4">
    <name type="scientific">Spinacia oleracea</name>
    <name type="common">Spinach</name>
    <dbReference type="NCBI Taxonomy" id="3562"/>
    <lineage>
        <taxon>Eukaryota</taxon>
        <taxon>Viridiplantae</taxon>
        <taxon>Streptophyta</taxon>
        <taxon>Embryophyta</taxon>
        <taxon>Tracheophyta</taxon>
        <taxon>Spermatophyta</taxon>
        <taxon>Magnoliopsida</taxon>
        <taxon>eudicotyledons</taxon>
        <taxon>Gunneridae</taxon>
        <taxon>Pentapetalae</taxon>
        <taxon>Caryophyllales</taxon>
        <taxon>Chenopodiaceae</taxon>
        <taxon>Chenopodioideae</taxon>
        <taxon>Anserineae</taxon>
        <taxon>Spinacia</taxon>
    </lineage>
</organism>
<dbReference type="Pfam" id="PF21745">
    <property type="entry name" value="PMI1_PMIR1-2_C"/>
    <property type="match status" value="1"/>
</dbReference>
<gene>
    <name evidence="4" type="primary">LOC130466907</name>
</gene>
<dbReference type="RefSeq" id="XP_056691449.1">
    <property type="nucleotide sequence ID" value="XM_056835471.1"/>
</dbReference>
<dbReference type="PANTHER" id="PTHR33414">
    <property type="entry name" value="PROTEIN PLASTID MOVEMENT IMPAIRED 1-RELATED 1"/>
    <property type="match status" value="1"/>
</dbReference>
<evidence type="ECO:0000259" key="2">
    <source>
        <dbReference type="Pfam" id="PF21745"/>
    </source>
</evidence>
<reference evidence="3" key="1">
    <citation type="journal article" date="2021" name="Nat. Commun.">
        <title>Genomic analyses provide insights into spinach domestication and the genetic basis of agronomic traits.</title>
        <authorList>
            <person name="Cai X."/>
            <person name="Sun X."/>
            <person name="Xu C."/>
            <person name="Sun H."/>
            <person name="Wang X."/>
            <person name="Ge C."/>
            <person name="Zhang Z."/>
            <person name="Wang Q."/>
            <person name="Fei Z."/>
            <person name="Jiao C."/>
            <person name="Wang Q."/>
        </authorList>
    </citation>
    <scope>NUCLEOTIDE SEQUENCE [LARGE SCALE GENOMIC DNA]</scope>
    <source>
        <strain evidence="3">cv. Varoflay</strain>
    </source>
</reference>
<dbReference type="GeneID" id="130466907"/>
<dbReference type="Proteomes" id="UP000813463">
    <property type="component" value="Chromosome 2"/>
</dbReference>
<dbReference type="InterPro" id="IPR048972">
    <property type="entry name" value="PMI1_PMIR1-2_C"/>
</dbReference>
<dbReference type="PANTHER" id="PTHR33414:SF8">
    <property type="entry name" value="OS09G0559200 PROTEIN"/>
    <property type="match status" value="1"/>
</dbReference>
<protein>
    <recommendedName>
        <fullName evidence="2">PMI1/PMIR1-2 C-terminal domain-containing protein</fullName>
    </recommendedName>
</protein>
<evidence type="ECO:0000256" key="1">
    <source>
        <dbReference type="SAM" id="MobiDB-lite"/>
    </source>
</evidence>
<evidence type="ECO:0000313" key="3">
    <source>
        <dbReference type="Proteomes" id="UP000813463"/>
    </source>
</evidence>
<evidence type="ECO:0000313" key="4">
    <source>
        <dbReference type="RefSeq" id="XP_056691449.1"/>
    </source>
</evidence>
<sequence>MQTKNRKQPSSKLKSFYLSCRNHLRCSNSSSTSTKVVVTPIPISKKVTLASHHHKRRSSPANYPSSLRDDHRNELVEMQWKRVHKLERELVDVEEWLCTELARLKRYLRTNNNTNYEPHCITKFVGDQRGVKFGRLDGDGGYLYSFNGNKVLHGTCKDLVIQFSSPSLVPQEIGSNVSEVLNQMAAMGKENLVSWLLKSMPMTDISIKNTHKLTINPCNTPNDLLEAILLDALKKVRNLVIEGLHIQKGDKEVVKQRQQIARRRSKNGERKLDDQAKGDAVLIMAMLIQPRDPQKGYEPVNEMMIGFVEAAKNAQDDEQSGFVIKGVHVAGLVARKRNGQAIHNCLWYLSA</sequence>